<accession>A0A9E5JKX3</accession>
<evidence type="ECO:0000313" key="1">
    <source>
        <dbReference type="EMBL" id="NHF62395.1"/>
    </source>
</evidence>
<reference evidence="1 2" key="1">
    <citation type="submission" date="2020-03" db="EMBL/GenBank/DDBJ databases">
        <title>Chryseoglobus sp. isolated from a deep-sea seamount.</title>
        <authorList>
            <person name="Zhang D.-C."/>
        </authorList>
    </citation>
    <scope>NUCLEOTIDE SEQUENCE [LARGE SCALE GENOMIC DNA]</scope>
    <source>
        <strain evidence="1 2">KN1116</strain>
    </source>
</reference>
<organism evidence="1 2">
    <name type="scientific">Microcella pacifica</name>
    <dbReference type="NCBI Taxonomy" id="2591847"/>
    <lineage>
        <taxon>Bacteria</taxon>
        <taxon>Bacillati</taxon>
        <taxon>Actinomycetota</taxon>
        <taxon>Actinomycetes</taxon>
        <taxon>Micrococcales</taxon>
        <taxon>Microbacteriaceae</taxon>
        <taxon>Microcella</taxon>
    </lineage>
</organism>
<dbReference type="Proteomes" id="UP000818266">
    <property type="component" value="Unassembled WGS sequence"/>
</dbReference>
<comment type="caution">
    <text evidence="1">The sequence shown here is derived from an EMBL/GenBank/DDBJ whole genome shotgun (WGS) entry which is preliminary data.</text>
</comment>
<dbReference type="EMBL" id="VIKT02000004">
    <property type="protein sequence ID" value="NHF62395.1"/>
    <property type="molecule type" value="Genomic_DNA"/>
</dbReference>
<keyword evidence="2" id="KW-1185">Reference proteome</keyword>
<gene>
    <name evidence="1" type="ORF">FK219_003925</name>
</gene>
<dbReference type="OrthoDB" id="308644at2"/>
<dbReference type="AlphaFoldDB" id="A0A9E5JKX3"/>
<evidence type="ECO:0000313" key="2">
    <source>
        <dbReference type="Proteomes" id="UP000818266"/>
    </source>
</evidence>
<name>A0A9E5JKX3_9MICO</name>
<proteinExistence type="predicted"/>
<protein>
    <submittedName>
        <fullName evidence="1">Toxin HicA</fullName>
    </submittedName>
</protein>
<sequence>MHASPASVSFRDLERVCQHYFGPPRVSSGSHRIYATPWQGDPRVNIQNNRGSAKPYQVRQVLAALERLRAQKDENEKDDNDA</sequence>